<evidence type="ECO:0000256" key="2">
    <source>
        <dbReference type="ARBA" id="ARBA00022737"/>
    </source>
</evidence>
<dbReference type="GO" id="GO:0005739">
    <property type="term" value="C:mitochondrion"/>
    <property type="evidence" value="ECO:0007669"/>
    <property type="project" value="TreeGrafter"/>
</dbReference>
<dbReference type="EMBL" id="JAXIOK010000006">
    <property type="protein sequence ID" value="KAK4768399.1"/>
    <property type="molecule type" value="Genomic_DNA"/>
</dbReference>
<dbReference type="PANTHER" id="PTHR45717:SF8">
    <property type="entry name" value="OS01G0301000 PROTEIN"/>
    <property type="match status" value="1"/>
</dbReference>
<accession>A0AAN7KJA2</accession>
<dbReference type="Proteomes" id="UP001345219">
    <property type="component" value="Chromosome 3"/>
</dbReference>
<protein>
    <recommendedName>
        <fullName evidence="6">Pentatricopeptide repeat-containing protein</fullName>
    </recommendedName>
</protein>
<dbReference type="NCBIfam" id="TIGR00756">
    <property type="entry name" value="PPR"/>
    <property type="match status" value="2"/>
</dbReference>
<feature type="repeat" description="PPR" evidence="3">
    <location>
        <begin position="282"/>
        <end position="316"/>
    </location>
</feature>
<dbReference type="GO" id="GO:0003729">
    <property type="term" value="F:mRNA binding"/>
    <property type="evidence" value="ECO:0007669"/>
    <property type="project" value="UniProtKB-ARBA"/>
</dbReference>
<gene>
    <name evidence="4" type="ORF">SAY87_003540</name>
</gene>
<dbReference type="PANTHER" id="PTHR45717">
    <property type="entry name" value="OS12G0527900 PROTEIN"/>
    <property type="match status" value="1"/>
</dbReference>
<dbReference type="InterPro" id="IPR002885">
    <property type="entry name" value="PPR_rpt"/>
</dbReference>
<dbReference type="SUPFAM" id="SSF48452">
    <property type="entry name" value="TPR-like"/>
    <property type="match status" value="2"/>
</dbReference>
<evidence type="ECO:0008006" key="6">
    <source>
        <dbReference type="Google" id="ProtNLM"/>
    </source>
</evidence>
<keyword evidence="5" id="KW-1185">Reference proteome</keyword>
<evidence type="ECO:0000256" key="3">
    <source>
        <dbReference type="PROSITE-ProRule" id="PRU00708"/>
    </source>
</evidence>
<dbReference type="Pfam" id="PF01535">
    <property type="entry name" value="PPR"/>
    <property type="match status" value="4"/>
</dbReference>
<comment type="caution">
    <text evidence="4">The sequence shown here is derived from an EMBL/GenBank/DDBJ whole genome shotgun (WGS) entry which is preliminary data.</text>
</comment>
<evidence type="ECO:0000313" key="4">
    <source>
        <dbReference type="EMBL" id="KAK4768399.1"/>
    </source>
</evidence>
<proteinExistence type="inferred from homology"/>
<dbReference type="PROSITE" id="PS51375">
    <property type="entry name" value="PPR"/>
    <property type="match status" value="2"/>
</dbReference>
<comment type="similarity">
    <text evidence="1">Belongs to the PPR family. P subfamily.</text>
</comment>
<sequence length="652" mass="74741">MGACRLVATKLWQMRRLCVAAEVASEPGKPMRLYQKLAALGATGGSVSSTLNEHIMEGNRVKKNDLVRIAHELMKYRRPDHALQVMEWMENRKMNFSLANNAFCLDLISKVKGVAEAEKYFQNLPKKKFTYSTLLSCYCNNGMEEKALSLFKEMEELNLAHSTLHYNNLMGLYLTLRKPRKPMQLYQKLAALGATGGSISSTLNEHIMEGNEVNKNDLLRIVHGLLKNRRPGYALQVMEWMENRKMNFSSANNAFCLDLISKVKGVAEAENYFQNLPASAKTKFTYTALLCCYCNNGMEEKALSLFKEMEELNLAHSTLHYNNLMVLYLIVGKLEKIPSLVEEMKQRNISLNTFSYKLWMQSYARQDDTEGVERVYHETLENNGALCDWTVCSNLVAHYIKAGLDEKARSALKKLESVMDSSNREAFHYLMTMYTNLSNATEVYRLWHSLKTAFQITTHTSYRMMLSCLRRLKDLEGMKRVFDEWESKCTLYDHRLVRTVIYAYLEHDRLEEAEDLFKEASKKVSKPFLKGMELFIIYFLKRGQMDRCVEFLEAAVAISKNETWIPHFSTIAGFLTHFDGNGDVETAHKLFSLLKEVDNLKATAYHLLLKAYATAGKTDPGLLGMLEEEGVKINDELEELLQEVCPLQQSST</sequence>
<name>A0AAN7KJA2_9MYRT</name>
<evidence type="ECO:0000256" key="1">
    <source>
        <dbReference type="ARBA" id="ARBA00007626"/>
    </source>
</evidence>
<dbReference type="AlphaFoldDB" id="A0AAN7KJA2"/>
<dbReference type="InterPro" id="IPR011990">
    <property type="entry name" value="TPR-like_helical_dom_sf"/>
</dbReference>
<keyword evidence="2" id="KW-0677">Repeat</keyword>
<evidence type="ECO:0000313" key="5">
    <source>
        <dbReference type="Proteomes" id="UP001345219"/>
    </source>
</evidence>
<organism evidence="4 5">
    <name type="scientific">Trapa incisa</name>
    <dbReference type="NCBI Taxonomy" id="236973"/>
    <lineage>
        <taxon>Eukaryota</taxon>
        <taxon>Viridiplantae</taxon>
        <taxon>Streptophyta</taxon>
        <taxon>Embryophyta</taxon>
        <taxon>Tracheophyta</taxon>
        <taxon>Spermatophyta</taxon>
        <taxon>Magnoliopsida</taxon>
        <taxon>eudicotyledons</taxon>
        <taxon>Gunneridae</taxon>
        <taxon>Pentapetalae</taxon>
        <taxon>rosids</taxon>
        <taxon>malvids</taxon>
        <taxon>Myrtales</taxon>
        <taxon>Lythraceae</taxon>
        <taxon>Trapa</taxon>
    </lineage>
</organism>
<feature type="repeat" description="PPR" evidence="3">
    <location>
        <begin position="127"/>
        <end position="161"/>
    </location>
</feature>
<dbReference type="Gene3D" id="1.25.40.10">
    <property type="entry name" value="Tetratricopeptide repeat domain"/>
    <property type="match status" value="3"/>
</dbReference>
<reference evidence="4 5" key="1">
    <citation type="journal article" date="2023" name="Hortic Res">
        <title>Pangenome of water caltrop reveals structural variations and asymmetric subgenome divergence after allopolyploidization.</title>
        <authorList>
            <person name="Zhang X."/>
            <person name="Chen Y."/>
            <person name="Wang L."/>
            <person name="Yuan Y."/>
            <person name="Fang M."/>
            <person name="Shi L."/>
            <person name="Lu R."/>
            <person name="Comes H.P."/>
            <person name="Ma Y."/>
            <person name="Chen Y."/>
            <person name="Huang G."/>
            <person name="Zhou Y."/>
            <person name="Zheng Z."/>
            <person name="Qiu Y."/>
        </authorList>
    </citation>
    <scope>NUCLEOTIDE SEQUENCE [LARGE SCALE GENOMIC DNA]</scope>
    <source>
        <tissue evidence="4">Roots</tissue>
    </source>
</reference>